<feature type="domain" description="Response regulatory" evidence="6">
    <location>
        <begin position="5"/>
        <end position="120"/>
    </location>
</feature>
<feature type="modified residue" description="4-aspartylphosphate" evidence="4">
    <location>
        <position position="54"/>
    </location>
</feature>
<dbReference type="PANTHER" id="PTHR48111">
    <property type="entry name" value="REGULATOR OF RPOS"/>
    <property type="match status" value="1"/>
</dbReference>
<keyword evidence="1 4" id="KW-0597">Phosphoprotein</keyword>
<keyword evidence="2" id="KW-0902">Two-component regulatory system</keyword>
<keyword evidence="3 5" id="KW-0238">DNA-binding</keyword>
<evidence type="ECO:0000313" key="8">
    <source>
        <dbReference type="EMBL" id="MBC2889326.1"/>
    </source>
</evidence>
<dbReference type="InterPro" id="IPR039420">
    <property type="entry name" value="WalR-like"/>
</dbReference>
<dbReference type="GO" id="GO:0006355">
    <property type="term" value="P:regulation of DNA-templated transcription"/>
    <property type="evidence" value="ECO:0007669"/>
    <property type="project" value="InterPro"/>
</dbReference>
<dbReference type="PROSITE" id="PS50110">
    <property type="entry name" value="RESPONSE_REGULATORY"/>
    <property type="match status" value="1"/>
</dbReference>
<dbReference type="Gene3D" id="1.10.10.10">
    <property type="entry name" value="Winged helix-like DNA-binding domain superfamily/Winged helix DNA-binding domain"/>
    <property type="match status" value="1"/>
</dbReference>
<dbReference type="Gene3D" id="3.40.50.2300">
    <property type="match status" value="1"/>
</dbReference>
<evidence type="ECO:0000256" key="3">
    <source>
        <dbReference type="ARBA" id="ARBA00023125"/>
    </source>
</evidence>
<dbReference type="Pfam" id="PF00486">
    <property type="entry name" value="Trans_reg_C"/>
    <property type="match status" value="1"/>
</dbReference>
<dbReference type="InterPro" id="IPR001789">
    <property type="entry name" value="Sig_transdc_resp-reg_receiver"/>
</dbReference>
<dbReference type="InterPro" id="IPR036388">
    <property type="entry name" value="WH-like_DNA-bd_sf"/>
</dbReference>
<evidence type="ECO:0000313" key="9">
    <source>
        <dbReference type="Proteomes" id="UP000587396"/>
    </source>
</evidence>
<keyword evidence="9" id="KW-1185">Reference proteome</keyword>
<dbReference type="SMART" id="SM00862">
    <property type="entry name" value="Trans_reg_C"/>
    <property type="match status" value="1"/>
</dbReference>
<dbReference type="FunFam" id="1.10.10.10:FF:000018">
    <property type="entry name" value="DNA-binding response regulator ResD"/>
    <property type="match status" value="1"/>
</dbReference>
<dbReference type="Gene3D" id="6.10.250.690">
    <property type="match status" value="1"/>
</dbReference>
<dbReference type="GO" id="GO:0032993">
    <property type="term" value="C:protein-DNA complex"/>
    <property type="evidence" value="ECO:0007669"/>
    <property type="project" value="TreeGrafter"/>
</dbReference>
<evidence type="ECO:0000256" key="1">
    <source>
        <dbReference type="ARBA" id="ARBA00022553"/>
    </source>
</evidence>
<dbReference type="GO" id="GO:0005829">
    <property type="term" value="C:cytosol"/>
    <property type="evidence" value="ECO:0007669"/>
    <property type="project" value="TreeGrafter"/>
</dbReference>
<evidence type="ECO:0000256" key="2">
    <source>
        <dbReference type="ARBA" id="ARBA00023012"/>
    </source>
</evidence>
<dbReference type="SMART" id="SM00448">
    <property type="entry name" value="REC"/>
    <property type="match status" value="1"/>
</dbReference>
<dbReference type="PROSITE" id="PS51755">
    <property type="entry name" value="OMPR_PHOB"/>
    <property type="match status" value="1"/>
</dbReference>
<feature type="DNA-binding region" description="OmpR/PhoB-type" evidence="5">
    <location>
        <begin position="138"/>
        <end position="236"/>
    </location>
</feature>
<sequence length="236" mass="25785">MNACKVLVVEDDPDINALLAKIMARDGFSVASAFSGTEALLRLEREAFDLVLLDLMLPGMAGSDLVARLRGEQGSDVPVVVVSARAGLSDKVDLLALGADDYIVKPFEPDEVSARVRAVLRRYRKGVRASADVAAADDPVFVRGALRLETAARRVVLDGVEIALTAHEFDILRVLMESPDKVFSRERLYELVWKAGYYGEENAVNVHVSNIRKKLAAVDPDGEYIKTVWGIGFKLA</sequence>
<dbReference type="Pfam" id="PF00072">
    <property type="entry name" value="Response_reg"/>
    <property type="match status" value="1"/>
</dbReference>
<dbReference type="InterPro" id="IPR001867">
    <property type="entry name" value="OmpR/PhoB-type_DNA-bd"/>
</dbReference>
<dbReference type="EMBL" id="JACMSE010000005">
    <property type="protein sequence ID" value="MBC2889326.1"/>
    <property type="molecule type" value="Genomic_DNA"/>
</dbReference>
<dbReference type="CDD" id="cd00383">
    <property type="entry name" value="trans_reg_C"/>
    <property type="match status" value="1"/>
</dbReference>
<evidence type="ECO:0000256" key="5">
    <source>
        <dbReference type="PROSITE-ProRule" id="PRU01091"/>
    </source>
</evidence>
<comment type="caution">
    <text evidence="8">The sequence shown here is derived from an EMBL/GenBank/DDBJ whole genome shotgun (WGS) entry which is preliminary data.</text>
</comment>
<evidence type="ECO:0000259" key="7">
    <source>
        <dbReference type="PROSITE" id="PS51755"/>
    </source>
</evidence>
<proteinExistence type="predicted"/>
<dbReference type="SUPFAM" id="SSF52172">
    <property type="entry name" value="CheY-like"/>
    <property type="match status" value="1"/>
</dbReference>
<dbReference type="PANTHER" id="PTHR48111:SF2">
    <property type="entry name" value="RESPONSE REGULATOR SAER"/>
    <property type="match status" value="1"/>
</dbReference>
<feature type="domain" description="OmpR/PhoB-type" evidence="7">
    <location>
        <begin position="138"/>
        <end position="236"/>
    </location>
</feature>
<organism evidence="8 9">
    <name type="scientific">Gordonibacter massiliensis</name>
    <name type="common">ex Traore et al. 2017</name>
    <dbReference type="NCBI Taxonomy" id="1841863"/>
    <lineage>
        <taxon>Bacteria</taxon>
        <taxon>Bacillati</taxon>
        <taxon>Actinomycetota</taxon>
        <taxon>Coriobacteriia</taxon>
        <taxon>Eggerthellales</taxon>
        <taxon>Eggerthellaceae</taxon>
        <taxon>Gordonibacter</taxon>
    </lineage>
</organism>
<protein>
    <submittedName>
        <fullName evidence="8">Response regulator transcription factor</fullName>
    </submittedName>
</protein>
<name>A0A842JEH6_9ACTN</name>
<accession>A0A842JEH6</accession>
<dbReference type="InterPro" id="IPR011006">
    <property type="entry name" value="CheY-like_superfamily"/>
</dbReference>
<dbReference type="RefSeq" id="WP_185905183.1">
    <property type="nucleotide sequence ID" value="NZ_JACMSE010000005.1"/>
</dbReference>
<dbReference type="Proteomes" id="UP000587396">
    <property type="component" value="Unassembled WGS sequence"/>
</dbReference>
<dbReference type="AlphaFoldDB" id="A0A842JEH6"/>
<dbReference type="GO" id="GO:0000156">
    <property type="term" value="F:phosphorelay response regulator activity"/>
    <property type="evidence" value="ECO:0007669"/>
    <property type="project" value="TreeGrafter"/>
</dbReference>
<evidence type="ECO:0000256" key="4">
    <source>
        <dbReference type="PROSITE-ProRule" id="PRU00169"/>
    </source>
</evidence>
<gene>
    <name evidence="8" type="ORF">H7313_08195</name>
</gene>
<reference evidence="8 9" key="1">
    <citation type="submission" date="2020-08" db="EMBL/GenBank/DDBJ databases">
        <authorList>
            <person name="Liu C."/>
            <person name="Sun Q."/>
        </authorList>
    </citation>
    <scope>NUCLEOTIDE SEQUENCE [LARGE SCALE GENOMIC DNA]</scope>
    <source>
        <strain evidence="8 9">N22</strain>
    </source>
</reference>
<dbReference type="GO" id="GO:0000976">
    <property type="term" value="F:transcription cis-regulatory region binding"/>
    <property type="evidence" value="ECO:0007669"/>
    <property type="project" value="TreeGrafter"/>
</dbReference>
<evidence type="ECO:0000259" key="6">
    <source>
        <dbReference type="PROSITE" id="PS50110"/>
    </source>
</evidence>